<dbReference type="GO" id="GO:0016989">
    <property type="term" value="F:sigma factor antagonist activity"/>
    <property type="evidence" value="ECO:0007669"/>
    <property type="project" value="InterPro"/>
</dbReference>
<gene>
    <name evidence="2" type="ORF">A1507_17320</name>
</gene>
<evidence type="ECO:0000313" key="3">
    <source>
        <dbReference type="Proteomes" id="UP000077857"/>
    </source>
</evidence>
<protein>
    <recommendedName>
        <fullName evidence="1">Anti sigma-E protein RseA N-terminal domain-containing protein</fullName>
    </recommendedName>
</protein>
<dbReference type="PANTHER" id="PTHR38104:SF1">
    <property type="entry name" value="ANTI-SIGMA-E FACTOR RSEA"/>
    <property type="match status" value="1"/>
</dbReference>
<dbReference type="Proteomes" id="UP000077857">
    <property type="component" value="Unassembled WGS sequence"/>
</dbReference>
<reference evidence="2 3" key="1">
    <citation type="submission" date="2016-03" db="EMBL/GenBank/DDBJ databases">
        <authorList>
            <person name="Ploux O."/>
        </authorList>
    </citation>
    <scope>NUCLEOTIDE SEQUENCE [LARGE SCALE GENOMIC DNA]</scope>
    <source>
        <strain evidence="2 3">R-45378</strain>
    </source>
</reference>
<accession>A0A177N651</accession>
<sequence length="168" mass="19038">MQEQINQKLSQFIDDELDAAQSLELLAAIREDDALQEKLRRYQIASQILKSNEYSAVNRDFADKIHQQLRQEPIYFMPRPKPNPVNWQKAGLAVAASIVLAVVWLTSKVEPRQSNPFNSVGVVAHSGTSADDMHARFKDYLQAHDNTLYVNTVQAAQPYARVVGYPQE</sequence>
<dbReference type="SUPFAM" id="SSF89069">
    <property type="entry name" value="N-terminal, cytoplasmic domain of anti-sigmaE factor RseA"/>
    <property type="match status" value="1"/>
</dbReference>
<dbReference type="EMBL" id="LUUJ01000101">
    <property type="protein sequence ID" value="OAI13335.1"/>
    <property type="molecule type" value="Genomic_DNA"/>
</dbReference>
<dbReference type="AlphaFoldDB" id="A0A177N651"/>
<dbReference type="InterPro" id="IPR052383">
    <property type="entry name" value="Anti-sigma-E_RseA-like"/>
</dbReference>
<organism evidence="2 3">
    <name type="scientific">Methylomonas koyamae</name>
    <dbReference type="NCBI Taxonomy" id="702114"/>
    <lineage>
        <taxon>Bacteria</taxon>
        <taxon>Pseudomonadati</taxon>
        <taxon>Pseudomonadota</taxon>
        <taxon>Gammaproteobacteria</taxon>
        <taxon>Methylococcales</taxon>
        <taxon>Methylococcaceae</taxon>
        <taxon>Methylomonas</taxon>
    </lineage>
</organism>
<dbReference type="CDD" id="cd16328">
    <property type="entry name" value="RseA_N"/>
    <property type="match status" value="1"/>
</dbReference>
<proteinExistence type="predicted"/>
<dbReference type="Gene3D" id="1.10.10.880">
    <property type="entry name" value="Anti sigma-E protein RseA, N-terminal domain"/>
    <property type="match status" value="1"/>
</dbReference>
<dbReference type="RefSeq" id="WP_064041519.1">
    <property type="nucleotide sequence ID" value="NZ_LUUJ01000101.1"/>
</dbReference>
<comment type="caution">
    <text evidence="2">The sequence shown here is derived from an EMBL/GenBank/DDBJ whole genome shotgun (WGS) entry which is preliminary data.</text>
</comment>
<dbReference type="Pfam" id="PF03872">
    <property type="entry name" value="RseA_N"/>
    <property type="match status" value="1"/>
</dbReference>
<feature type="domain" description="Anti sigma-E protein RseA N-terminal" evidence="1">
    <location>
        <begin position="6"/>
        <end position="88"/>
    </location>
</feature>
<dbReference type="InterPro" id="IPR036147">
    <property type="entry name" value="Anti-sigma_E_RseA_N_sf"/>
</dbReference>
<name>A0A177N651_9GAMM</name>
<evidence type="ECO:0000313" key="2">
    <source>
        <dbReference type="EMBL" id="OAI13335.1"/>
    </source>
</evidence>
<dbReference type="PANTHER" id="PTHR38104">
    <property type="match status" value="1"/>
</dbReference>
<evidence type="ECO:0000259" key="1">
    <source>
        <dbReference type="Pfam" id="PF03872"/>
    </source>
</evidence>
<dbReference type="InterPro" id="IPR005572">
    <property type="entry name" value="Anti-sigma_E_RseA_N"/>
</dbReference>
<dbReference type="OrthoDB" id="5573685at2"/>